<sequence length="78" mass="8277">MAMAMAMAISRGVGARSEPTEEAEHSLSRPGSARPVILRESLRTSISFGVDSAGAEISSSSQWRTMEDSECGKESDEA</sequence>
<reference evidence="2 3" key="1">
    <citation type="submission" date="2024-11" db="EMBL/GenBank/DDBJ databases">
        <title>Chromosome-level genome assembly of Eucalyptus globulus Labill. provides insights into its genome evolution.</title>
        <authorList>
            <person name="Li X."/>
        </authorList>
    </citation>
    <scope>NUCLEOTIDE SEQUENCE [LARGE SCALE GENOMIC DNA]</scope>
    <source>
        <strain evidence="2">CL2024</strain>
        <tissue evidence="2">Fresh tender leaves</tissue>
    </source>
</reference>
<feature type="compositionally biased region" description="Basic and acidic residues" evidence="1">
    <location>
        <begin position="65"/>
        <end position="78"/>
    </location>
</feature>
<dbReference type="EMBL" id="JBJKBG010000001">
    <property type="protein sequence ID" value="KAL3755537.1"/>
    <property type="molecule type" value="Genomic_DNA"/>
</dbReference>
<organism evidence="2 3">
    <name type="scientific">Eucalyptus globulus</name>
    <name type="common">Tasmanian blue gum</name>
    <dbReference type="NCBI Taxonomy" id="34317"/>
    <lineage>
        <taxon>Eukaryota</taxon>
        <taxon>Viridiplantae</taxon>
        <taxon>Streptophyta</taxon>
        <taxon>Embryophyta</taxon>
        <taxon>Tracheophyta</taxon>
        <taxon>Spermatophyta</taxon>
        <taxon>Magnoliopsida</taxon>
        <taxon>eudicotyledons</taxon>
        <taxon>Gunneridae</taxon>
        <taxon>Pentapetalae</taxon>
        <taxon>rosids</taxon>
        <taxon>malvids</taxon>
        <taxon>Myrtales</taxon>
        <taxon>Myrtaceae</taxon>
        <taxon>Myrtoideae</taxon>
        <taxon>Eucalypteae</taxon>
        <taxon>Eucalyptus</taxon>
    </lineage>
</organism>
<evidence type="ECO:0000313" key="2">
    <source>
        <dbReference type="EMBL" id="KAL3755537.1"/>
    </source>
</evidence>
<name>A0ABD3LVV8_EUCGL</name>
<proteinExistence type="predicted"/>
<feature type="region of interest" description="Disordered" evidence="1">
    <location>
        <begin position="49"/>
        <end position="78"/>
    </location>
</feature>
<dbReference type="Proteomes" id="UP001634007">
    <property type="component" value="Unassembled WGS sequence"/>
</dbReference>
<keyword evidence="3" id="KW-1185">Reference proteome</keyword>
<evidence type="ECO:0000313" key="3">
    <source>
        <dbReference type="Proteomes" id="UP001634007"/>
    </source>
</evidence>
<gene>
    <name evidence="2" type="ORF">ACJRO7_002570</name>
</gene>
<dbReference type="AlphaFoldDB" id="A0ABD3LVV8"/>
<feature type="compositionally biased region" description="Basic and acidic residues" evidence="1">
    <location>
        <begin position="18"/>
        <end position="27"/>
    </location>
</feature>
<accession>A0ABD3LVV8</accession>
<feature type="region of interest" description="Disordered" evidence="1">
    <location>
        <begin position="1"/>
        <end position="36"/>
    </location>
</feature>
<evidence type="ECO:0000256" key="1">
    <source>
        <dbReference type="SAM" id="MobiDB-lite"/>
    </source>
</evidence>
<protein>
    <submittedName>
        <fullName evidence="2">Uncharacterized protein</fullName>
    </submittedName>
</protein>
<comment type="caution">
    <text evidence="2">The sequence shown here is derived from an EMBL/GenBank/DDBJ whole genome shotgun (WGS) entry which is preliminary data.</text>
</comment>